<accession>A0A849KMY6</accession>
<gene>
    <name evidence="1" type="ORF">HK415_21905</name>
</gene>
<sequence length="76" mass="8894">MRYLQHMIRVETTTATSDPEPSVIWFGSRRVEVRTVSDRWYGATQRWWKVDTDEGSYVLRCDEQAGTWELAAVVGR</sequence>
<evidence type="ECO:0000313" key="2">
    <source>
        <dbReference type="Proteomes" id="UP000552954"/>
    </source>
</evidence>
<reference evidence="1 2" key="1">
    <citation type="submission" date="2020-05" db="EMBL/GenBank/DDBJ databases">
        <authorList>
            <person name="Khan S.A."/>
            <person name="Jeon C.O."/>
            <person name="Chun B.H."/>
        </authorList>
    </citation>
    <scope>NUCLEOTIDE SEQUENCE [LARGE SCALE GENOMIC DNA]</scope>
    <source>
        <strain evidence="1 2">B156</strain>
    </source>
</reference>
<name>A0A849KMY6_9BURK</name>
<protein>
    <submittedName>
        <fullName evidence="1">Uncharacterized protein</fullName>
    </submittedName>
</protein>
<organism evidence="1 2">
    <name type="scientific">Ramlibacter montanisoli</name>
    <dbReference type="NCBI Taxonomy" id="2732512"/>
    <lineage>
        <taxon>Bacteria</taxon>
        <taxon>Pseudomonadati</taxon>
        <taxon>Pseudomonadota</taxon>
        <taxon>Betaproteobacteria</taxon>
        <taxon>Burkholderiales</taxon>
        <taxon>Comamonadaceae</taxon>
        <taxon>Ramlibacter</taxon>
    </lineage>
</organism>
<evidence type="ECO:0000313" key="1">
    <source>
        <dbReference type="EMBL" id="NNU45233.1"/>
    </source>
</evidence>
<comment type="caution">
    <text evidence="1">The sequence shown here is derived from an EMBL/GenBank/DDBJ whole genome shotgun (WGS) entry which is preliminary data.</text>
</comment>
<reference evidence="1 2" key="2">
    <citation type="submission" date="2020-06" db="EMBL/GenBank/DDBJ databases">
        <title>Ramlibacter rhizophilus sp. nov., isolated from rhizosphere soil of national flower Mugunghwa from South Korea.</title>
        <authorList>
            <person name="Zheng-Fei Y."/>
            <person name="Huan T."/>
        </authorList>
    </citation>
    <scope>NUCLEOTIDE SEQUENCE [LARGE SCALE GENOMIC DNA]</scope>
    <source>
        <strain evidence="1 2">B156</strain>
    </source>
</reference>
<dbReference type="RefSeq" id="WP_171562875.1">
    <property type="nucleotide sequence ID" value="NZ_JABFCS010000001.1"/>
</dbReference>
<dbReference type="Proteomes" id="UP000552954">
    <property type="component" value="Unassembled WGS sequence"/>
</dbReference>
<dbReference type="AlphaFoldDB" id="A0A849KMY6"/>
<proteinExistence type="predicted"/>
<dbReference type="EMBL" id="JABFCS010000001">
    <property type="protein sequence ID" value="NNU45233.1"/>
    <property type="molecule type" value="Genomic_DNA"/>
</dbReference>
<keyword evidence="2" id="KW-1185">Reference proteome</keyword>